<evidence type="ECO:0000313" key="2">
    <source>
        <dbReference type="EMBL" id="ABO98064.1"/>
    </source>
</evidence>
<dbReference type="GO" id="GO:0032264">
    <property type="term" value="P:IMP salvage"/>
    <property type="evidence" value="ECO:0007669"/>
    <property type="project" value="TreeGrafter"/>
</dbReference>
<dbReference type="HOGENOM" id="CLU_073615_0_0_1"/>
<dbReference type="Pfam" id="PF00156">
    <property type="entry name" value="Pribosyltran"/>
    <property type="match status" value="1"/>
</dbReference>
<keyword evidence="3" id="KW-1185">Reference proteome</keyword>
<dbReference type="GO" id="GO:0006178">
    <property type="term" value="P:guanine salvage"/>
    <property type="evidence" value="ECO:0007669"/>
    <property type="project" value="TreeGrafter"/>
</dbReference>
<dbReference type="InterPro" id="IPR029057">
    <property type="entry name" value="PRTase-like"/>
</dbReference>
<dbReference type="PANTHER" id="PTHR43340">
    <property type="entry name" value="HYPOXANTHINE-GUANINE PHOSPHORIBOSYLTRANSFERASE"/>
    <property type="match status" value="1"/>
</dbReference>
<dbReference type="GeneID" id="5003605"/>
<dbReference type="GO" id="GO:0000287">
    <property type="term" value="F:magnesium ion binding"/>
    <property type="evidence" value="ECO:0007669"/>
    <property type="project" value="TreeGrafter"/>
</dbReference>
<sequence>MNEFSVFVPVTTGAMMFASDLLRQTYVTQRTLRAELDRPYDRPVIACATCASYGDGTVSGEAKTAHAPSEATVRGKRCVIIEDIIDTGKTVVALAKELYARGAEEVAVIALMDKQARRDEACAKWMREKDMKIAAAFMCPDEFVVGYGLDYRGKYRELPFVGILKPEIFQS</sequence>
<evidence type="ECO:0000313" key="3">
    <source>
        <dbReference type="Proteomes" id="UP000001568"/>
    </source>
</evidence>
<dbReference type="OrthoDB" id="9449045at2759"/>
<proteinExistence type="predicted"/>
<dbReference type="GO" id="GO:0046100">
    <property type="term" value="P:hypoxanthine metabolic process"/>
    <property type="evidence" value="ECO:0007669"/>
    <property type="project" value="EnsemblPlants"/>
</dbReference>
<dbReference type="SUPFAM" id="SSF53271">
    <property type="entry name" value="PRTase-like"/>
    <property type="match status" value="1"/>
</dbReference>
<evidence type="ECO:0000259" key="1">
    <source>
        <dbReference type="Pfam" id="PF00156"/>
    </source>
</evidence>
<dbReference type="PANTHER" id="PTHR43340:SF1">
    <property type="entry name" value="HYPOXANTHINE PHOSPHORIBOSYLTRANSFERASE"/>
    <property type="match status" value="1"/>
</dbReference>
<dbReference type="Gramene" id="ABO98064">
    <property type="protein sequence ID" value="ABO98064"/>
    <property type="gene ID" value="OSTLU_35145"/>
</dbReference>
<organism evidence="2 3">
    <name type="scientific">Ostreococcus lucimarinus (strain CCE9901)</name>
    <dbReference type="NCBI Taxonomy" id="436017"/>
    <lineage>
        <taxon>Eukaryota</taxon>
        <taxon>Viridiplantae</taxon>
        <taxon>Chlorophyta</taxon>
        <taxon>Mamiellophyceae</taxon>
        <taxon>Mamiellales</taxon>
        <taxon>Bathycoccaceae</taxon>
        <taxon>Ostreococcus</taxon>
    </lineage>
</organism>
<dbReference type="EMBL" id="CP000589">
    <property type="protein sequence ID" value="ABO98064.1"/>
    <property type="molecule type" value="Genomic_DNA"/>
</dbReference>
<dbReference type="GO" id="GO:0005829">
    <property type="term" value="C:cytosol"/>
    <property type="evidence" value="ECO:0007669"/>
    <property type="project" value="TreeGrafter"/>
</dbReference>
<gene>
    <name evidence="2" type="ORF">OSTLU_35145</name>
</gene>
<protein>
    <recommendedName>
        <fullName evidence="1">Phosphoribosyltransferase domain-containing protein</fullName>
    </recommendedName>
</protein>
<dbReference type="GO" id="GO:0009845">
    <property type="term" value="P:seed germination"/>
    <property type="evidence" value="ECO:0007669"/>
    <property type="project" value="EnsemblPlants"/>
</dbReference>
<dbReference type="GO" id="GO:0004422">
    <property type="term" value="F:hypoxanthine phosphoribosyltransferase activity"/>
    <property type="evidence" value="ECO:0007669"/>
    <property type="project" value="EnsemblPlants"/>
</dbReference>
<dbReference type="STRING" id="436017.A4S2L1"/>
<dbReference type="Proteomes" id="UP000001568">
    <property type="component" value="Chromosome 9"/>
</dbReference>
<dbReference type="AlphaFoldDB" id="A4S2L1"/>
<reference evidence="2 3" key="1">
    <citation type="journal article" date="2007" name="Proc. Natl. Acad. Sci. U.S.A.">
        <title>The tiny eukaryote Ostreococcus provides genomic insights into the paradox of plankton speciation.</title>
        <authorList>
            <person name="Palenik B."/>
            <person name="Grimwood J."/>
            <person name="Aerts A."/>
            <person name="Rouze P."/>
            <person name="Salamov A."/>
            <person name="Putnam N."/>
            <person name="Dupont C."/>
            <person name="Jorgensen R."/>
            <person name="Derelle E."/>
            <person name="Rombauts S."/>
            <person name="Zhou K."/>
            <person name="Otillar R."/>
            <person name="Merchant S.S."/>
            <person name="Podell S."/>
            <person name="Gaasterland T."/>
            <person name="Napoli C."/>
            <person name="Gendler K."/>
            <person name="Manuell A."/>
            <person name="Tai V."/>
            <person name="Vallon O."/>
            <person name="Piganeau G."/>
            <person name="Jancek S."/>
            <person name="Heijde M."/>
            <person name="Jabbari K."/>
            <person name="Bowler C."/>
            <person name="Lohr M."/>
            <person name="Robbens S."/>
            <person name="Werner G."/>
            <person name="Dubchak I."/>
            <person name="Pazour G.J."/>
            <person name="Ren Q."/>
            <person name="Paulsen I."/>
            <person name="Delwiche C."/>
            <person name="Schmutz J."/>
            <person name="Rokhsar D."/>
            <person name="Van de Peer Y."/>
            <person name="Moreau H."/>
            <person name="Grigoriev I.V."/>
        </authorList>
    </citation>
    <scope>NUCLEOTIDE SEQUENCE [LARGE SCALE GENOMIC DNA]</scope>
    <source>
        <strain evidence="2 3">CCE9901</strain>
    </source>
</reference>
<name>A4S2L1_OSTLU</name>
<dbReference type="eggNOG" id="KOG3367">
    <property type="taxonomic scope" value="Eukaryota"/>
</dbReference>
<dbReference type="OMA" id="CATCASY"/>
<dbReference type="GO" id="GO:0032263">
    <property type="term" value="P:GMP salvage"/>
    <property type="evidence" value="ECO:0007669"/>
    <property type="project" value="TreeGrafter"/>
</dbReference>
<dbReference type="KEGG" id="olu:OSTLU_35145"/>
<feature type="domain" description="Phosphoribosyltransferase" evidence="1">
    <location>
        <begin position="4"/>
        <end position="129"/>
    </location>
</feature>
<dbReference type="Gene3D" id="3.40.50.2020">
    <property type="match status" value="1"/>
</dbReference>
<dbReference type="RefSeq" id="XP_001419771.1">
    <property type="nucleotide sequence ID" value="XM_001419734.1"/>
</dbReference>
<dbReference type="InterPro" id="IPR000836">
    <property type="entry name" value="PRTase_dom"/>
</dbReference>
<dbReference type="CDD" id="cd06223">
    <property type="entry name" value="PRTases_typeI"/>
    <property type="match status" value="1"/>
</dbReference>
<accession>A4S2L1</accession>
<dbReference type="InterPro" id="IPR050408">
    <property type="entry name" value="HGPRT"/>
</dbReference>